<gene>
    <name evidence="1" type="ORF">ENM78_00830</name>
</gene>
<evidence type="ECO:0000313" key="1">
    <source>
        <dbReference type="EMBL" id="HHQ80000.1"/>
    </source>
</evidence>
<sequence>MDRADERRIRLTIIVLTYNEAPDVPEPLQRIKRRSMLSREEGNTKSRLSTMKAQTVLLGIVRDASRGEGLSKNVKAMVGRGKRDLPTAVLERVKAAQGEHIIVMDANLRHPHEKVPEVHRNTSLKAISL</sequence>
<dbReference type="AlphaFoldDB" id="A0A7J3ZKL8"/>
<accession>A0A7J3ZKL8</accession>
<protein>
    <submittedName>
        <fullName evidence="1">Uncharacterized protein</fullName>
    </submittedName>
</protein>
<organism evidence="1">
    <name type="scientific">Fervidicoccus fontis</name>
    <dbReference type="NCBI Taxonomy" id="683846"/>
    <lineage>
        <taxon>Archaea</taxon>
        <taxon>Thermoproteota</taxon>
        <taxon>Thermoprotei</taxon>
        <taxon>Fervidicoccales</taxon>
        <taxon>Fervidicoccaceae</taxon>
        <taxon>Fervidicoccus</taxon>
    </lineage>
</organism>
<reference evidence="1" key="1">
    <citation type="journal article" date="2020" name="mSystems">
        <title>Genome- and Community-Level Interaction Insights into Carbon Utilization and Element Cycling Functions of Hydrothermarchaeota in Hydrothermal Sediment.</title>
        <authorList>
            <person name="Zhou Z."/>
            <person name="Liu Y."/>
            <person name="Xu W."/>
            <person name="Pan J."/>
            <person name="Luo Z.H."/>
            <person name="Li M."/>
        </authorList>
    </citation>
    <scope>NUCLEOTIDE SEQUENCE [LARGE SCALE GENOMIC DNA]</scope>
    <source>
        <strain evidence="1">SpSt-1116</strain>
    </source>
</reference>
<proteinExistence type="predicted"/>
<comment type="caution">
    <text evidence="1">The sequence shown here is derived from an EMBL/GenBank/DDBJ whole genome shotgun (WGS) entry which is preliminary data.</text>
</comment>
<dbReference type="EMBL" id="DRZC01000013">
    <property type="protein sequence ID" value="HHQ80000.1"/>
    <property type="molecule type" value="Genomic_DNA"/>
</dbReference>
<name>A0A7J3ZKL8_9CREN</name>